<dbReference type="AlphaFoldDB" id="A0A8E0QKZ9"/>
<proteinExistence type="predicted"/>
<feature type="compositionally biased region" description="Basic and acidic residues" evidence="1">
    <location>
        <begin position="296"/>
        <end position="306"/>
    </location>
</feature>
<evidence type="ECO:0008006" key="4">
    <source>
        <dbReference type="Google" id="ProtNLM"/>
    </source>
</evidence>
<dbReference type="GeneID" id="66988111"/>
<dbReference type="GO" id="GO:0005829">
    <property type="term" value="C:cytosol"/>
    <property type="evidence" value="ECO:0007669"/>
    <property type="project" value="TreeGrafter"/>
</dbReference>
<evidence type="ECO:0000313" key="2">
    <source>
        <dbReference type="EMBL" id="GIC84811.1"/>
    </source>
</evidence>
<evidence type="ECO:0000256" key="1">
    <source>
        <dbReference type="SAM" id="MobiDB-lite"/>
    </source>
</evidence>
<dbReference type="PANTHER" id="PTHR42695">
    <property type="entry name" value="GLUTAMINE AMIDOTRANSFERASE YLR126C-RELATED"/>
    <property type="match status" value="1"/>
</dbReference>
<name>A0A8E0QKZ9_9EURO</name>
<dbReference type="FunFam" id="3.40.50.880:FF:000108">
    <property type="entry name" value="Putative glutamine amidotransferase-like protein C13C5.04"/>
    <property type="match status" value="1"/>
</dbReference>
<dbReference type="EMBL" id="BBXM02000001">
    <property type="protein sequence ID" value="GIC84811.1"/>
    <property type="molecule type" value="Genomic_DNA"/>
</dbReference>
<dbReference type="Gene3D" id="3.40.50.880">
    <property type="match status" value="1"/>
</dbReference>
<dbReference type="RefSeq" id="XP_043142077.1">
    <property type="nucleotide sequence ID" value="XM_043286142.1"/>
</dbReference>
<accession>A0A8E0QKZ9</accession>
<dbReference type="InterPro" id="IPR029062">
    <property type="entry name" value="Class_I_gatase-like"/>
</dbReference>
<reference evidence="2" key="1">
    <citation type="journal article" date="2015" name="Genome Announc.">
        <title>Draft Genome Sequence of the Pathogenic Filamentous Fungus Aspergillus udagawae Strain IFM 46973T.</title>
        <authorList>
            <person name="Kusuya Y."/>
            <person name="Takahashi-Nakaguchi A."/>
            <person name="Takahashi H."/>
            <person name="Yaguchi T."/>
        </authorList>
    </citation>
    <scope>NUCLEOTIDE SEQUENCE</scope>
    <source>
        <strain evidence="2">IFM 46973</strain>
    </source>
</reference>
<dbReference type="CDD" id="cd01741">
    <property type="entry name" value="GATase1_1"/>
    <property type="match status" value="1"/>
</dbReference>
<dbReference type="PANTHER" id="PTHR42695:SF6">
    <property type="entry name" value="GLUTAMINE AMIDOTRANSFERASE DOMAIN-CONTAINING PROTEIN"/>
    <property type="match status" value="1"/>
</dbReference>
<gene>
    <name evidence="2" type="ORF">Aud_000635</name>
</gene>
<sequence length="325" mass="35396">MHLHIAILDLDVPVPTVYATRGLYSSQFTHLLVSAVARLSQSLSKEITISTSSYDAVGGILPPAHLLHPSPPGPGGKESEKRSIDGILLTGSSASVYRADQHPWISSLQAFLNDVYVNYPHIKLFGSCFGHQMLARTLVPGCVVEACPGGYEVGVHAIAVEREFVTRFGFPLLSSLISAPAAEGPGRKEMRLQLVHGDWVVSERGLPDDWVNVGSTSRCPIQGLYRPGRVLTFQGHFEFDVFVNRETCLEFGRRWGWDGEVVEGYLRAIEAGDGEDDAEVAAEMVVCFFAGEDMRAPDSGQREAKMMEGGLLTPPSDEQCPSPQL</sequence>
<dbReference type="InterPro" id="IPR044992">
    <property type="entry name" value="ChyE-like"/>
</dbReference>
<dbReference type="GO" id="GO:0005634">
    <property type="term" value="C:nucleus"/>
    <property type="evidence" value="ECO:0007669"/>
    <property type="project" value="TreeGrafter"/>
</dbReference>
<feature type="region of interest" description="Disordered" evidence="1">
    <location>
        <begin position="296"/>
        <end position="325"/>
    </location>
</feature>
<evidence type="ECO:0000313" key="3">
    <source>
        <dbReference type="Proteomes" id="UP000036893"/>
    </source>
</evidence>
<dbReference type="SUPFAM" id="SSF52317">
    <property type="entry name" value="Class I glutamine amidotransferase-like"/>
    <property type="match status" value="1"/>
</dbReference>
<comment type="caution">
    <text evidence="2">The sequence shown here is derived from an EMBL/GenBank/DDBJ whole genome shotgun (WGS) entry which is preliminary data.</text>
</comment>
<dbReference type="Proteomes" id="UP000036893">
    <property type="component" value="Unassembled WGS sequence"/>
</dbReference>
<organism evidence="2 3">
    <name type="scientific">Aspergillus udagawae</name>
    <dbReference type="NCBI Taxonomy" id="91492"/>
    <lineage>
        <taxon>Eukaryota</taxon>
        <taxon>Fungi</taxon>
        <taxon>Dikarya</taxon>
        <taxon>Ascomycota</taxon>
        <taxon>Pezizomycotina</taxon>
        <taxon>Eurotiomycetes</taxon>
        <taxon>Eurotiomycetidae</taxon>
        <taxon>Eurotiales</taxon>
        <taxon>Aspergillaceae</taxon>
        <taxon>Aspergillus</taxon>
        <taxon>Aspergillus subgen. Fumigati</taxon>
    </lineage>
</organism>
<protein>
    <recommendedName>
        <fullName evidence="4">Glutamine amidotransferase-like protein C13C5.04</fullName>
    </recommendedName>
</protein>
<reference evidence="2" key="2">
    <citation type="submission" date="2021-01" db="EMBL/GenBank/DDBJ databases">
        <title>Pan-genome distribution and transcriptional activeness of fungal secondary metabolism genes in Aspergillus section Fumigati.</title>
        <authorList>
            <person name="Takahashi H."/>
            <person name="Umemura M."/>
            <person name="Ninomiya A."/>
            <person name="Kusuya Y."/>
            <person name="Urayama S."/>
            <person name="Shimizu M."/>
            <person name="Watanabe A."/>
            <person name="Kamei K."/>
            <person name="Yaguchi T."/>
            <person name="Hagiwara D."/>
        </authorList>
    </citation>
    <scope>NUCLEOTIDE SEQUENCE</scope>
    <source>
        <strain evidence="2">IFM 46973</strain>
    </source>
</reference>